<name>A0AAJ6AI91_9MICC</name>
<evidence type="ECO:0000313" key="3">
    <source>
        <dbReference type="EMBL" id="WGH92779.1"/>
    </source>
</evidence>
<reference evidence="3 4" key="1">
    <citation type="submission" date="2023-03" db="EMBL/GenBank/DDBJ databases">
        <title>Complete genome sequences of several Auritidibacter ignavus strains isolated from ear infections.</title>
        <authorList>
            <person name="Baehr T."/>
            <person name="Baumhoegger A.M."/>
        </authorList>
    </citation>
    <scope>NUCLEOTIDE SEQUENCE [LARGE SCALE GENOMIC DNA]</scope>
    <source>
        <strain evidence="3 4">BABAE-6</strain>
    </source>
</reference>
<dbReference type="GO" id="GO:0016787">
    <property type="term" value="F:hydrolase activity"/>
    <property type="evidence" value="ECO:0007669"/>
    <property type="project" value="InterPro"/>
</dbReference>
<dbReference type="InterPro" id="IPR032466">
    <property type="entry name" value="Metal_Hydrolase"/>
</dbReference>
<evidence type="ECO:0000313" key="4">
    <source>
        <dbReference type="Proteomes" id="UP001224674"/>
    </source>
</evidence>
<accession>A0AAJ6AI91</accession>
<feature type="domain" description="Amidohydrolase-related" evidence="2">
    <location>
        <begin position="56"/>
        <end position="241"/>
    </location>
</feature>
<dbReference type="InterPro" id="IPR006680">
    <property type="entry name" value="Amidohydro-rel"/>
</dbReference>
<evidence type="ECO:0000256" key="1">
    <source>
        <dbReference type="ARBA" id="ARBA00038310"/>
    </source>
</evidence>
<comment type="similarity">
    <text evidence="1">Belongs to the metallo-dependent hydrolases superfamily.</text>
</comment>
<dbReference type="EMBL" id="CP122566">
    <property type="protein sequence ID" value="WGH92779.1"/>
    <property type="molecule type" value="Genomic_DNA"/>
</dbReference>
<organism evidence="3 4">
    <name type="scientific">Auritidibacter ignavus</name>
    <dbReference type="NCBI Taxonomy" id="678932"/>
    <lineage>
        <taxon>Bacteria</taxon>
        <taxon>Bacillati</taxon>
        <taxon>Actinomycetota</taxon>
        <taxon>Actinomycetes</taxon>
        <taxon>Micrococcales</taxon>
        <taxon>Micrococcaceae</taxon>
        <taxon>Auritidibacter</taxon>
    </lineage>
</organism>
<keyword evidence="4" id="KW-1185">Reference proteome</keyword>
<sequence length="247" mass="28449">MKVIDAHFHQWDPNVQSIPWLSDRLNRTYRFEDLRAEYDKYDDVEFLGGVYVEIDQDDPEQEDQLVYERQRPQILGRVLRSQLSPWMRVPVHATGIREPLHTAPSGRVMEQSCIEGLRSLPLPFDVTCRGEDITDIARALAKVPEAQLVLDHLGNVTDLTPESRAALRDLAQLPSCYVKISGDDPVQKEVVDYVAETFGKFKVLYASNFPVRADFDEHFCFVRSVFKDDEDVFAFNALRAYQIGQER</sequence>
<dbReference type="Gene3D" id="3.20.20.140">
    <property type="entry name" value="Metal-dependent hydrolases"/>
    <property type="match status" value="1"/>
</dbReference>
<protein>
    <submittedName>
        <fullName evidence="3">Amidohydrolase family protein</fullName>
    </submittedName>
</protein>
<evidence type="ECO:0000259" key="2">
    <source>
        <dbReference type="Pfam" id="PF04909"/>
    </source>
</evidence>
<dbReference type="PANTHER" id="PTHR43569">
    <property type="entry name" value="AMIDOHYDROLASE"/>
    <property type="match status" value="1"/>
</dbReference>
<dbReference type="RefSeq" id="WP_279674707.1">
    <property type="nucleotide sequence ID" value="NZ_CP122566.1"/>
</dbReference>
<dbReference type="AlphaFoldDB" id="A0AAJ6AI91"/>
<dbReference type="SUPFAM" id="SSF51556">
    <property type="entry name" value="Metallo-dependent hydrolases"/>
    <property type="match status" value="1"/>
</dbReference>
<gene>
    <name evidence="3" type="ORF">QDX21_10815</name>
</gene>
<dbReference type="InterPro" id="IPR052350">
    <property type="entry name" value="Metallo-dep_Lactonases"/>
</dbReference>
<dbReference type="Proteomes" id="UP001224674">
    <property type="component" value="Chromosome"/>
</dbReference>
<proteinExistence type="inferred from homology"/>
<dbReference type="PANTHER" id="PTHR43569:SF2">
    <property type="entry name" value="AMIDOHYDROLASE-RELATED DOMAIN-CONTAINING PROTEIN"/>
    <property type="match status" value="1"/>
</dbReference>
<dbReference type="Pfam" id="PF04909">
    <property type="entry name" value="Amidohydro_2"/>
    <property type="match status" value="1"/>
</dbReference>